<comment type="caution">
    <text evidence="1">The sequence shown here is derived from an EMBL/GenBank/DDBJ whole genome shotgun (WGS) entry which is preliminary data.</text>
</comment>
<reference evidence="1" key="1">
    <citation type="submission" date="2022-04" db="EMBL/GenBank/DDBJ databases">
        <title>Genome of the entomopathogenic fungus Entomophthora muscae.</title>
        <authorList>
            <person name="Elya C."/>
            <person name="Lovett B.R."/>
            <person name="Lee E."/>
            <person name="Macias A.M."/>
            <person name="Hajek A.E."/>
            <person name="De Bivort B.L."/>
            <person name="Kasson M.T."/>
            <person name="De Fine Licht H.H."/>
            <person name="Stajich J.E."/>
        </authorList>
    </citation>
    <scope>NUCLEOTIDE SEQUENCE</scope>
    <source>
        <strain evidence="1">Berkeley</strain>
    </source>
</reference>
<evidence type="ECO:0000313" key="1">
    <source>
        <dbReference type="EMBL" id="KAJ9087906.1"/>
    </source>
</evidence>
<proteinExistence type="predicted"/>
<keyword evidence="2" id="KW-1185">Reference proteome</keyword>
<keyword evidence="1" id="KW-0251">Elongation factor</keyword>
<name>A0ACC2UMC0_9FUNG</name>
<sequence length="156" mass="17389">MKEKVNEMIHHPKFHKGSIEQLEEAITAASLTNPKQSIYGFCALPRKPGYFALGFKLSAKSRFEVWFVKVIPHYFDLHHVTYSDVGSLITGFKHMITALASNRISNQNPSATPRPMGYGQPMPGGMHAPQSASRSHIHPSRAPQMPGVPPRNPAYR</sequence>
<evidence type="ECO:0000313" key="2">
    <source>
        <dbReference type="Proteomes" id="UP001165960"/>
    </source>
</evidence>
<organism evidence="1 2">
    <name type="scientific">Entomophthora muscae</name>
    <dbReference type="NCBI Taxonomy" id="34485"/>
    <lineage>
        <taxon>Eukaryota</taxon>
        <taxon>Fungi</taxon>
        <taxon>Fungi incertae sedis</taxon>
        <taxon>Zoopagomycota</taxon>
        <taxon>Entomophthoromycotina</taxon>
        <taxon>Entomophthoromycetes</taxon>
        <taxon>Entomophthorales</taxon>
        <taxon>Entomophthoraceae</taxon>
        <taxon>Entomophthora</taxon>
    </lineage>
</organism>
<accession>A0ACC2UMC0</accession>
<dbReference type="EMBL" id="QTSX02000180">
    <property type="protein sequence ID" value="KAJ9087906.1"/>
    <property type="molecule type" value="Genomic_DNA"/>
</dbReference>
<gene>
    <name evidence="1" type="primary">SPT6_1</name>
    <name evidence="1" type="ORF">DSO57_1028409</name>
</gene>
<protein>
    <submittedName>
        <fullName evidence="1">Transcription elongation factor spt6</fullName>
    </submittedName>
</protein>
<dbReference type="Proteomes" id="UP001165960">
    <property type="component" value="Unassembled WGS sequence"/>
</dbReference>
<keyword evidence="1" id="KW-0648">Protein biosynthesis</keyword>